<dbReference type="InterPro" id="IPR050792">
    <property type="entry name" value="ADP-ribosylglycohydrolase"/>
</dbReference>
<feature type="binding site" evidence="1">
    <location>
        <position position="67"/>
    </location>
    <ligand>
        <name>Mg(2+)</name>
        <dbReference type="ChEBI" id="CHEBI:18420"/>
        <label>1</label>
    </ligand>
</feature>
<dbReference type="AlphaFoldDB" id="L0DAJ0"/>
<dbReference type="KEGG" id="saci:Sinac_1910"/>
<evidence type="ECO:0000256" key="1">
    <source>
        <dbReference type="PIRSR" id="PIRSR605502-1"/>
    </source>
</evidence>
<evidence type="ECO:0000313" key="2">
    <source>
        <dbReference type="EMBL" id="AGA26272.1"/>
    </source>
</evidence>
<dbReference type="Gene3D" id="1.10.4080.10">
    <property type="entry name" value="ADP-ribosylation/Crystallin J1"/>
    <property type="match status" value="1"/>
</dbReference>
<dbReference type="STRING" id="886293.Sinac_1910"/>
<keyword evidence="3" id="KW-1185">Reference proteome</keyword>
<dbReference type="GO" id="GO:0016787">
    <property type="term" value="F:hydrolase activity"/>
    <property type="evidence" value="ECO:0007669"/>
    <property type="project" value="UniProtKB-KW"/>
</dbReference>
<feature type="binding site" evidence="1">
    <location>
        <position position="308"/>
    </location>
    <ligand>
        <name>Mg(2+)</name>
        <dbReference type="ChEBI" id="CHEBI:18420"/>
        <label>1</label>
    </ligand>
</feature>
<dbReference type="EMBL" id="CP003364">
    <property type="protein sequence ID" value="AGA26272.1"/>
    <property type="molecule type" value="Genomic_DNA"/>
</dbReference>
<name>L0DAJ0_SINAD</name>
<dbReference type="OrthoDB" id="9798107at2"/>
<dbReference type="GO" id="GO:0046872">
    <property type="term" value="F:metal ion binding"/>
    <property type="evidence" value="ECO:0007669"/>
    <property type="project" value="UniProtKB-KW"/>
</dbReference>
<proteinExistence type="predicted"/>
<feature type="binding site" evidence="1">
    <location>
        <position position="309"/>
    </location>
    <ligand>
        <name>Mg(2+)</name>
        <dbReference type="ChEBI" id="CHEBI:18420"/>
        <label>1</label>
    </ligand>
</feature>
<comment type="cofactor">
    <cofactor evidence="1">
        <name>Mg(2+)</name>
        <dbReference type="ChEBI" id="CHEBI:18420"/>
    </cofactor>
    <text evidence="1">Binds 2 magnesium ions per subunit.</text>
</comment>
<dbReference type="Pfam" id="PF03747">
    <property type="entry name" value="ADP_ribosyl_GH"/>
    <property type="match status" value="1"/>
</dbReference>
<dbReference type="Proteomes" id="UP000010798">
    <property type="component" value="Chromosome"/>
</dbReference>
<dbReference type="eggNOG" id="COG1397">
    <property type="taxonomic scope" value="Bacteria"/>
</dbReference>
<dbReference type="HOGENOM" id="CLU_598229_0_0_0"/>
<accession>L0DAJ0</accession>
<dbReference type="InterPro" id="IPR036705">
    <property type="entry name" value="Ribosyl_crysJ1_sf"/>
</dbReference>
<organism evidence="2 3">
    <name type="scientific">Singulisphaera acidiphila (strain ATCC BAA-1392 / DSM 18658 / VKM B-2454 / MOB10)</name>
    <dbReference type="NCBI Taxonomy" id="886293"/>
    <lineage>
        <taxon>Bacteria</taxon>
        <taxon>Pseudomonadati</taxon>
        <taxon>Planctomycetota</taxon>
        <taxon>Planctomycetia</taxon>
        <taxon>Isosphaerales</taxon>
        <taxon>Isosphaeraceae</taxon>
        <taxon>Singulisphaera</taxon>
    </lineage>
</organism>
<sequence>MPQLPPLDRARGSLLGLAIGDALGAPLEGLSAQQIRAHYGVVVDYVDGARAWKKKPYRWRMPGLYSDDTQQALALCDILLERNRIEADPLAELYLRLATPKGSYVGSHRGVGRSFRQVLSELERGVSPRQTGQVSAGIGAAMRIAPLGLYFGNDESDELFASVMAASLITHRDIRSLAGAMAVAHAVRRMANGDARNPSFLLWVAADVARSEDKIAALYGDVVTSLSAHPRSMSRSIAHAESLLDLPRDRALAALVEEANRHGAEPTCKRATMGFPPACIPTCLYLLLTTDSFEEAIIEVINLGGDADTTGAILGALLGAHYGVDAIPDRWLARLQNRDGIELRAEALIRRSAEGLEIPDLVEKEHELSAMEGACRERLLTHSQNGGDLGANRRL</sequence>
<feature type="binding site" evidence="1">
    <location>
        <position position="306"/>
    </location>
    <ligand>
        <name>Mg(2+)</name>
        <dbReference type="ChEBI" id="CHEBI:18420"/>
        <label>1</label>
    </ligand>
</feature>
<dbReference type="PANTHER" id="PTHR16222">
    <property type="entry name" value="ADP-RIBOSYLGLYCOHYDROLASE"/>
    <property type="match status" value="1"/>
</dbReference>
<feature type="binding site" evidence="1">
    <location>
        <position position="66"/>
    </location>
    <ligand>
        <name>Mg(2+)</name>
        <dbReference type="ChEBI" id="CHEBI:18420"/>
        <label>1</label>
    </ligand>
</feature>
<dbReference type="SUPFAM" id="SSF101478">
    <property type="entry name" value="ADP-ribosylglycohydrolase"/>
    <property type="match status" value="1"/>
</dbReference>
<keyword evidence="1" id="KW-0460">Magnesium</keyword>
<dbReference type="RefSeq" id="WP_015245439.1">
    <property type="nucleotide sequence ID" value="NC_019892.1"/>
</dbReference>
<dbReference type="PANTHER" id="PTHR16222:SF12">
    <property type="entry name" value="ADP-RIBOSYLGLYCOHYDROLASE-RELATED"/>
    <property type="match status" value="1"/>
</dbReference>
<dbReference type="InterPro" id="IPR005502">
    <property type="entry name" value="Ribosyl_crysJ1"/>
</dbReference>
<reference evidence="2 3" key="1">
    <citation type="submission" date="2012-02" db="EMBL/GenBank/DDBJ databases">
        <title>Complete sequence of chromosome of Singulisphaera acidiphila DSM 18658.</title>
        <authorList>
            <consortium name="US DOE Joint Genome Institute (JGI-PGF)"/>
            <person name="Lucas S."/>
            <person name="Copeland A."/>
            <person name="Lapidus A."/>
            <person name="Glavina del Rio T."/>
            <person name="Dalin E."/>
            <person name="Tice H."/>
            <person name="Bruce D."/>
            <person name="Goodwin L."/>
            <person name="Pitluck S."/>
            <person name="Peters L."/>
            <person name="Ovchinnikova G."/>
            <person name="Chertkov O."/>
            <person name="Kyrpides N."/>
            <person name="Mavromatis K."/>
            <person name="Ivanova N."/>
            <person name="Brettin T."/>
            <person name="Detter J.C."/>
            <person name="Han C."/>
            <person name="Larimer F."/>
            <person name="Land M."/>
            <person name="Hauser L."/>
            <person name="Markowitz V."/>
            <person name="Cheng J.-F."/>
            <person name="Hugenholtz P."/>
            <person name="Woyke T."/>
            <person name="Wu D."/>
            <person name="Tindall B."/>
            <person name="Pomrenke H."/>
            <person name="Brambilla E."/>
            <person name="Klenk H.-P."/>
            <person name="Eisen J.A."/>
        </authorList>
    </citation>
    <scope>NUCLEOTIDE SEQUENCE [LARGE SCALE GENOMIC DNA]</scope>
    <source>
        <strain evidence="3">ATCC BAA-1392 / DSM 18658 / VKM B-2454 / MOB10</strain>
    </source>
</reference>
<protein>
    <submittedName>
        <fullName evidence="2">ADP-ribosylglycohydrolase</fullName>
    </submittedName>
</protein>
<keyword evidence="1" id="KW-0479">Metal-binding</keyword>
<feature type="binding site" evidence="1">
    <location>
        <position position="68"/>
    </location>
    <ligand>
        <name>Mg(2+)</name>
        <dbReference type="ChEBI" id="CHEBI:18420"/>
        <label>1</label>
    </ligand>
</feature>
<gene>
    <name evidence="2" type="ordered locus">Sinac_1910</name>
</gene>
<keyword evidence="2" id="KW-0378">Hydrolase</keyword>
<evidence type="ECO:0000313" key="3">
    <source>
        <dbReference type="Proteomes" id="UP000010798"/>
    </source>
</evidence>